<evidence type="ECO:0000313" key="7">
    <source>
        <dbReference type="EMBL" id="OXE47553.1"/>
    </source>
</evidence>
<dbReference type="SUPFAM" id="SSF50249">
    <property type="entry name" value="Nucleic acid-binding proteins"/>
    <property type="match status" value="1"/>
</dbReference>
<keyword evidence="4 6" id="KW-0689">Ribosomal protein</keyword>
<protein>
    <recommendedName>
        <fullName evidence="6">Small ribosomal subunit protein uS17</fullName>
    </recommendedName>
</protein>
<sequence length="86" mass="9796">MSETKLQRTLIGKATSTKMDKTVTVLVERKVKHPIGKIVIKSKKYHVHDENNDVREGDIVEIAETTPISRTKSWKVSKIIERAVII</sequence>
<keyword evidence="2 6" id="KW-0699">rRNA-binding</keyword>
<name>A0A227KIF5_9BURK</name>
<comment type="subunit">
    <text evidence="6">Part of the 30S ribosomal subunit.</text>
</comment>
<dbReference type="Gene3D" id="2.40.50.140">
    <property type="entry name" value="Nucleic acid-binding proteins"/>
    <property type="match status" value="1"/>
</dbReference>
<dbReference type="NCBIfam" id="TIGR03635">
    <property type="entry name" value="uS17_bact"/>
    <property type="match status" value="1"/>
</dbReference>
<reference evidence="8" key="1">
    <citation type="submission" date="2017-05" db="EMBL/GenBank/DDBJ databases">
        <title>Improved OligoMM genomes.</title>
        <authorList>
            <person name="Garzetti D."/>
        </authorList>
    </citation>
    <scope>NUCLEOTIDE SEQUENCE [LARGE SCALE GENOMIC DNA]</scope>
    <source>
        <strain evidence="8">YL45</strain>
    </source>
</reference>
<dbReference type="HAMAP" id="MF_01345_B">
    <property type="entry name" value="Ribosomal_uS17_B"/>
    <property type="match status" value="1"/>
</dbReference>
<dbReference type="Pfam" id="PF00366">
    <property type="entry name" value="Ribosomal_S17"/>
    <property type="match status" value="1"/>
</dbReference>
<comment type="caution">
    <text evidence="7">The sequence shown here is derived from an EMBL/GenBank/DDBJ whole genome shotgun (WGS) entry which is preliminary data.</text>
</comment>
<dbReference type="GO" id="GO:0022627">
    <property type="term" value="C:cytosolic small ribosomal subunit"/>
    <property type="evidence" value="ECO:0007669"/>
    <property type="project" value="UniProtKB-UniRule"/>
</dbReference>
<dbReference type="PRINTS" id="PR00973">
    <property type="entry name" value="RIBOSOMALS17"/>
</dbReference>
<dbReference type="RefSeq" id="WP_066594908.1">
    <property type="nucleotide sequence ID" value="NZ_CAJTBZ010000012.1"/>
</dbReference>
<dbReference type="PANTHER" id="PTHR10744:SF1">
    <property type="entry name" value="SMALL RIBOSOMAL SUBUNIT PROTEIN US17M"/>
    <property type="match status" value="1"/>
</dbReference>
<dbReference type="EMBL" id="NHMP01000004">
    <property type="protein sequence ID" value="OXE47553.1"/>
    <property type="molecule type" value="Genomic_DNA"/>
</dbReference>
<dbReference type="GO" id="GO:0006412">
    <property type="term" value="P:translation"/>
    <property type="evidence" value="ECO:0007669"/>
    <property type="project" value="UniProtKB-UniRule"/>
</dbReference>
<evidence type="ECO:0000313" key="8">
    <source>
        <dbReference type="Proteomes" id="UP000214610"/>
    </source>
</evidence>
<dbReference type="GO" id="GO:0003735">
    <property type="term" value="F:structural constituent of ribosome"/>
    <property type="evidence" value="ECO:0007669"/>
    <property type="project" value="UniProtKB-UniRule"/>
</dbReference>
<keyword evidence="5 6" id="KW-0687">Ribonucleoprotein</keyword>
<comment type="similarity">
    <text evidence="1 6">Belongs to the universal ribosomal protein uS17 family.</text>
</comment>
<dbReference type="PANTHER" id="PTHR10744">
    <property type="entry name" value="40S RIBOSOMAL PROTEIN S11 FAMILY MEMBER"/>
    <property type="match status" value="1"/>
</dbReference>
<evidence type="ECO:0000256" key="3">
    <source>
        <dbReference type="ARBA" id="ARBA00022884"/>
    </source>
</evidence>
<dbReference type="InterPro" id="IPR000266">
    <property type="entry name" value="Ribosomal_uS17"/>
</dbReference>
<evidence type="ECO:0000256" key="6">
    <source>
        <dbReference type="HAMAP-Rule" id="MF_01345"/>
    </source>
</evidence>
<gene>
    <name evidence="6" type="primary">rpsQ</name>
    <name evidence="7" type="ORF">ADH67_07085</name>
</gene>
<evidence type="ECO:0000256" key="4">
    <source>
        <dbReference type="ARBA" id="ARBA00022980"/>
    </source>
</evidence>
<dbReference type="AlphaFoldDB" id="A0A227KIF5"/>
<dbReference type="NCBIfam" id="NF004123">
    <property type="entry name" value="PRK05610.1"/>
    <property type="match status" value="1"/>
</dbReference>
<proteinExistence type="inferred from homology"/>
<keyword evidence="8" id="KW-1185">Reference proteome</keyword>
<dbReference type="CDD" id="cd00364">
    <property type="entry name" value="Ribosomal_uS17"/>
    <property type="match status" value="1"/>
</dbReference>
<organism evidence="7 8">
    <name type="scientific">Turicimonas muris</name>
    <dbReference type="NCBI Taxonomy" id="1796652"/>
    <lineage>
        <taxon>Bacteria</taxon>
        <taxon>Pseudomonadati</taxon>
        <taxon>Pseudomonadota</taxon>
        <taxon>Betaproteobacteria</taxon>
        <taxon>Burkholderiales</taxon>
        <taxon>Sutterellaceae</taxon>
        <taxon>Turicimonas</taxon>
    </lineage>
</organism>
<keyword evidence="3 6" id="KW-0694">RNA-binding</keyword>
<dbReference type="Proteomes" id="UP000214610">
    <property type="component" value="Unassembled WGS sequence"/>
</dbReference>
<accession>A0A227KIF5</accession>
<comment type="function">
    <text evidence="6">One of the primary rRNA binding proteins, it binds specifically to the 5'-end of 16S ribosomal RNA.</text>
</comment>
<dbReference type="GeneID" id="78362567"/>
<dbReference type="GO" id="GO:0019843">
    <property type="term" value="F:rRNA binding"/>
    <property type="evidence" value="ECO:0007669"/>
    <property type="project" value="UniProtKB-UniRule"/>
</dbReference>
<dbReference type="InterPro" id="IPR019984">
    <property type="entry name" value="Ribosomal_uS17_bact/chlr"/>
</dbReference>
<dbReference type="InterPro" id="IPR012340">
    <property type="entry name" value="NA-bd_OB-fold"/>
</dbReference>
<evidence type="ECO:0000256" key="2">
    <source>
        <dbReference type="ARBA" id="ARBA00022730"/>
    </source>
</evidence>
<evidence type="ECO:0000256" key="1">
    <source>
        <dbReference type="ARBA" id="ARBA00010254"/>
    </source>
</evidence>
<evidence type="ECO:0000256" key="5">
    <source>
        <dbReference type="ARBA" id="ARBA00023274"/>
    </source>
</evidence>